<dbReference type="InterPro" id="IPR007884">
    <property type="entry name" value="METL9"/>
</dbReference>
<reference evidence="3" key="1">
    <citation type="submission" date="2017-02" db="UniProtKB">
        <authorList>
            <consortium name="WormBaseParasite"/>
        </authorList>
    </citation>
    <scope>IDENTIFICATION</scope>
</reference>
<organism evidence="3">
    <name type="scientific">Mesocestoides corti</name>
    <name type="common">Flatworm</name>
    <dbReference type="NCBI Taxonomy" id="53468"/>
    <lineage>
        <taxon>Eukaryota</taxon>
        <taxon>Metazoa</taxon>
        <taxon>Spiralia</taxon>
        <taxon>Lophotrochozoa</taxon>
        <taxon>Platyhelminthes</taxon>
        <taxon>Cestoda</taxon>
        <taxon>Eucestoda</taxon>
        <taxon>Cyclophyllidea</taxon>
        <taxon>Mesocestoididae</taxon>
        <taxon>Mesocestoides</taxon>
    </lineage>
</organism>
<keyword evidence="2" id="KW-1185">Reference proteome</keyword>
<evidence type="ECO:0000313" key="2">
    <source>
        <dbReference type="Proteomes" id="UP000267029"/>
    </source>
</evidence>
<dbReference type="AlphaFoldDB" id="A0A0R3UJ08"/>
<dbReference type="Pfam" id="PF05219">
    <property type="entry name" value="DREV"/>
    <property type="match status" value="1"/>
</dbReference>
<reference evidence="1 2" key="2">
    <citation type="submission" date="2018-10" db="EMBL/GenBank/DDBJ databases">
        <authorList>
            <consortium name="Pathogen Informatics"/>
        </authorList>
    </citation>
    <scope>NUCLEOTIDE SEQUENCE [LARGE SCALE GENOMIC DNA]</scope>
</reference>
<protein>
    <submittedName>
        <fullName evidence="3">Cupin domain-containing protein</fullName>
    </submittedName>
</protein>
<name>A0A0R3UJ08_MESCO</name>
<gene>
    <name evidence="1" type="ORF">MCOS_LOCUS7460</name>
</gene>
<dbReference type="PANTHER" id="PTHR12890:SF0">
    <property type="entry name" value="PROTEIN-L-HISTIDINE N-PROS-METHYLTRANSFERASE"/>
    <property type="match status" value="1"/>
</dbReference>
<dbReference type="WBParaSite" id="MCOS_0000745901-mRNA-1">
    <property type="protein sequence ID" value="MCOS_0000745901-mRNA-1"/>
    <property type="gene ID" value="MCOS_0000745901"/>
</dbReference>
<dbReference type="Proteomes" id="UP000267029">
    <property type="component" value="Unassembled WGS sequence"/>
</dbReference>
<dbReference type="GO" id="GO:0106370">
    <property type="term" value="F:protein-L-histidine N-pros-methyltransferase activity"/>
    <property type="evidence" value="ECO:0007669"/>
    <property type="project" value="InterPro"/>
</dbReference>
<dbReference type="OrthoDB" id="199041at2759"/>
<evidence type="ECO:0000313" key="3">
    <source>
        <dbReference type="WBParaSite" id="MCOS_0000745901-mRNA-1"/>
    </source>
</evidence>
<dbReference type="EMBL" id="UXSR01005369">
    <property type="protein sequence ID" value="VDD81457.1"/>
    <property type="molecule type" value="Genomic_DNA"/>
</dbReference>
<accession>A0A0R3UJ08</accession>
<dbReference type="PANTHER" id="PTHR12890">
    <property type="entry name" value="DREV PROTEIN"/>
    <property type="match status" value="1"/>
</dbReference>
<proteinExistence type="predicted"/>
<evidence type="ECO:0000313" key="1">
    <source>
        <dbReference type="EMBL" id="VDD81457.1"/>
    </source>
</evidence>
<sequence>MQVSKSRAWEVQFDSFITNVLEPSGFELTRWTRVPYLCEGDFSRSFYSLNDVVMIAQPKSLWHPHP</sequence>